<dbReference type="HOGENOM" id="CLU_2142683_0_0_9"/>
<dbReference type="Pfam" id="PF00005">
    <property type="entry name" value="ABC_tran"/>
    <property type="match status" value="1"/>
</dbReference>
<dbReference type="EMBL" id="ACGU01000055">
    <property type="protein sequence ID" value="EEJ72007.1"/>
    <property type="molecule type" value="Genomic_DNA"/>
</dbReference>
<dbReference type="RefSeq" id="WP_007125777.1">
    <property type="nucleotide sequence ID" value="NZ_GG693253.1"/>
</dbReference>
<dbReference type="InterPro" id="IPR027417">
    <property type="entry name" value="P-loop_NTPase"/>
</dbReference>
<comment type="caution">
    <text evidence="2">The sequence shown here is derived from an EMBL/GenBank/DDBJ whole genome shotgun (WGS) entry which is preliminary data.</text>
</comment>
<dbReference type="Proteomes" id="UP000005583">
    <property type="component" value="Unassembled WGS sequence"/>
</dbReference>
<organism evidence="2 3">
    <name type="scientific">Lactobacillus ultunensis DSM 16047</name>
    <dbReference type="NCBI Taxonomy" id="525365"/>
    <lineage>
        <taxon>Bacteria</taxon>
        <taxon>Bacillati</taxon>
        <taxon>Bacillota</taxon>
        <taxon>Bacilli</taxon>
        <taxon>Lactobacillales</taxon>
        <taxon>Lactobacillaceae</taxon>
        <taxon>Lactobacillus</taxon>
    </lineage>
</organism>
<evidence type="ECO:0000259" key="1">
    <source>
        <dbReference type="Pfam" id="PF00005"/>
    </source>
</evidence>
<dbReference type="PANTHER" id="PTHR43394:SF1">
    <property type="entry name" value="ATP-BINDING CASSETTE SUB-FAMILY B MEMBER 10, MITOCHONDRIAL"/>
    <property type="match status" value="1"/>
</dbReference>
<dbReference type="GO" id="GO:0005524">
    <property type="term" value="F:ATP binding"/>
    <property type="evidence" value="ECO:0007669"/>
    <property type="project" value="InterPro"/>
</dbReference>
<proteinExistence type="predicted"/>
<dbReference type="AlphaFoldDB" id="C2ENK3"/>
<dbReference type="eggNOG" id="COG1132">
    <property type="taxonomic scope" value="Bacteria"/>
</dbReference>
<evidence type="ECO:0000313" key="3">
    <source>
        <dbReference type="Proteomes" id="UP000005583"/>
    </source>
</evidence>
<protein>
    <recommendedName>
        <fullName evidence="1">ABC transporter domain-containing protein</fullName>
    </recommendedName>
</protein>
<accession>C2ENK3</accession>
<dbReference type="InterPro" id="IPR003439">
    <property type="entry name" value="ABC_transporter-like_ATP-bd"/>
</dbReference>
<name>C2ENK3_9LACO</name>
<gene>
    <name evidence="2" type="ORF">HMPREF0548_1249</name>
</gene>
<dbReference type="SUPFAM" id="SSF52540">
    <property type="entry name" value="P-loop containing nucleoside triphosphate hydrolases"/>
    <property type="match status" value="1"/>
</dbReference>
<feature type="domain" description="ABC transporter" evidence="1">
    <location>
        <begin position="8"/>
        <end position="69"/>
    </location>
</feature>
<reference evidence="2 3" key="1">
    <citation type="submission" date="2009-01" db="EMBL/GenBank/DDBJ databases">
        <authorList>
            <person name="Qin X."/>
            <person name="Bachman B."/>
            <person name="Battles P."/>
            <person name="Bell A."/>
            <person name="Bess C."/>
            <person name="Bickham C."/>
            <person name="Chaboub L."/>
            <person name="Chen D."/>
            <person name="Coyle M."/>
            <person name="Deiros D.R."/>
            <person name="Dinh H."/>
            <person name="Forbes L."/>
            <person name="Fowler G."/>
            <person name="Francisco L."/>
            <person name="Fu Q."/>
            <person name="Gubbala S."/>
            <person name="Hale W."/>
            <person name="Han Y."/>
            <person name="Hemphill L."/>
            <person name="Highlander S.K."/>
            <person name="Hirani K."/>
            <person name="Hogues M."/>
            <person name="Jackson L."/>
            <person name="Jakkamsetti A."/>
            <person name="Javaid M."/>
            <person name="Jiang H."/>
            <person name="Korchina V."/>
            <person name="Kovar C."/>
            <person name="Lara F."/>
            <person name="Lee S."/>
            <person name="Mata R."/>
            <person name="Mathew T."/>
            <person name="Moen C."/>
            <person name="Morales K."/>
            <person name="Munidasa M."/>
            <person name="Nazareth L."/>
            <person name="Ngo R."/>
            <person name="Nguyen L."/>
            <person name="Okwuonu G."/>
            <person name="Ongeri F."/>
            <person name="Patil S."/>
            <person name="Petrosino J."/>
            <person name="Pham C."/>
            <person name="Pham P."/>
            <person name="Pu L.-L."/>
            <person name="Puazo M."/>
            <person name="Raj R."/>
            <person name="Reid J."/>
            <person name="Rouhana J."/>
            <person name="Saada N."/>
            <person name="Shang Y."/>
            <person name="Simmons D."/>
            <person name="Thornton R."/>
            <person name="Warren J."/>
            <person name="Weissenberger G."/>
            <person name="Zhang J."/>
            <person name="Zhang L."/>
            <person name="Zhou C."/>
            <person name="Zhu D."/>
            <person name="Muzny D."/>
            <person name="Worley K."/>
            <person name="Gibbs R."/>
        </authorList>
    </citation>
    <scope>NUCLEOTIDE SEQUENCE [LARGE SCALE GENOMIC DNA]</scope>
    <source>
        <strain evidence="2 3">DSM 16047</strain>
    </source>
</reference>
<dbReference type="GO" id="GO:0015421">
    <property type="term" value="F:ABC-type oligopeptide transporter activity"/>
    <property type="evidence" value="ECO:0007669"/>
    <property type="project" value="TreeGrafter"/>
</dbReference>
<feature type="non-terminal residue" evidence="2">
    <location>
        <position position="1"/>
    </location>
</feature>
<dbReference type="Gene3D" id="3.40.50.300">
    <property type="entry name" value="P-loop containing nucleotide triphosphate hydrolases"/>
    <property type="match status" value="1"/>
</dbReference>
<keyword evidence="3" id="KW-1185">Reference proteome</keyword>
<dbReference type="PANTHER" id="PTHR43394">
    <property type="entry name" value="ATP-DEPENDENT PERMEASE MDL1, MITOCHONDRIAL"/>
    <property type="match status" value="1"/>
</dbReference>
<evidence type="ECO:0000313" key="2">
    <source>
        <dbReference type="EMBL" id="EEJ72007.1"/>
    </source>
</evidence>
<dbReference type="GO" id="GO:0016887">
    <property type="term" value="F:ATP hydrolysis activity"/>
    <property type="evidence" value="ECO:0007669"/>
    <property type="project" value="InterPro"/>
</dbReference>
<sequence length="112" mass="12635">TMFNKSLNSKVEHVLNEVKLSDDVNKFNAGINTKLNLDKLNISGGQRQKIVLARAKIHGSEIILIDEGTSAIDRQATLSILKELVKSKSTIIFIAHNFNEDMRSLFDREIRL</sequence>
<dbReference type="STRING" id="525365.HMPREF0548_1249"/>
<dbReference type="InterPro" id="IPR039421">
    <property type="entry name" value="Type_1_exporter"/>
</dbReference>